<evidence type="ECO:0000256" key="5">
    <source>
        <dbReference type="ARBA" id="ARBA00022833"/>
    </source>
</evidence>
<keyword evidence="4 9" id="KW-0863">Zinc-finger</keyword>
<dbReference type="InterPro" id="IPR036236">
    <property type="entry name" value="Znf_C2H2_sf"/>
</dbReference>
<feature type="domain" description="C2H2-type" evidence="10">
    <location>
        <begin position="90"/>
        <end position="115"/>
    </location>
</feature>
<evidence type="ECO:0000256" key="3">
    <source>
        <dbReference type="ARBA" id="ARBA00022737"/>
    </source>
</evidence>
<evidence type="ECO:0000256" key="1">
    <source>
        <dbReference type="ARBA" id="ARBA00004123"/>
    </source>
</evidence>
<dbReference type="SMART" id="SM00355">
    <property type="entry name" value="ZnF_C2H2"/>
    <property type="match status" value="2"/>
</dbReference>
<gene>
    <name evidence="11" type="ORF">BABINDRAFT_159507</name>
</gene>
<accession>A0A1E3QZE3</accession>
<sequence>MPYNGRSAKASSNYSMFSRIQIDQYPESKIIENKVTRGRKAALLQSVLSTKGGKEANIRKHKCKICGGRFRRQENLKRHFISVHTEEKPYLCLVCDMMFSRPDNLGHHMKTHKQA</sequence>
<dbReference type="PROSITE" id="PS00028">
    <property type="entry name" value="ZINC_FINGER_C2H2_1"/>
    <property type="match status" value="2"/>
</dbReference>
<dbReference type="SUPFAM" id="SSF57667">
    <property type="entry name" value="beta-beta-alpha zinc fingers"/>
    <property type="match status" value="1"/>
</dbReference>
<evidence type="ECO:0000256" key="8">
    <source>
        <dbReference type="ARBA" id="ARBA00023242"/>
    </source>
</evidence>
<keyword evidence="3" id="KW-0677">Repeat</keyword>
<keyword evidence="8" id="KW-0539">Nucleus</keyword>
<protein>
    <recommendedName>
        <fullName evidence="10">C2H2-type domain-containing protein</fullName>
    </recommendedName>
</protein>
<dbReference type="EMBL" id="KV454426">
    <property type="protein sequence ID" value="ODQ83040.1"/>
    <property type="molecule type" value="Genomic_DNA"/>
</dbReference>
<dbReference type="AlphaFoldDB" id="A0A1E3QZE3"/>
<evidence type="ECO:0000313" key="12">
    <source>
        <dbReference type="Proteomes" id="UP000094336"/>
    </source>
</evidence>
<dbReference type="GO" id="GO:0008270">
    <property type="term" value="F:zinc ion binding"/>
    <property type="evidence" value="ECO:0007669"/>
    <property type="project" value="UniProtKB-KW"/>
</dbReference>
<dbReference type="RefSeq" id="XP_018988368.1">
    <property type="nucleotide sequence ID" value="XM_019127696.1"/>
</dbReference>
<dbReference type="FunFam" id="3.30.160.60:FF:001289">
    <property type="entry name" value="Zinc finger protein 574"/>
    <property type="match status" value="1"/>
</dbReference>
<evidence type="ECO:0000256" key="9">
    <source>
        <dbReference type="PROSITE-ProRule" id="PRU00042"/>
    </source>
</evidence>
<dbReference type="PROSITE" id="PS50157">
    <property type="entry name" value="ZINC_FINGER_C2H2_2"/>
    <property type="match status" value="2"/>
</dbReference>
<keyword evidence="6" id="KW-0805">Transcription regulation</keyword>
<evidence type="ECO:0000256" key="2">
    <source>
        <dbReference type="ARBA" id="ARBA00022723"/>
    </source>
</evidence>
<keyword evidence="2" id="KW-0479">Metal-binding</keyword>
<evidence type="ECO:0000256" key="6">
    <source>
        <dbReference type="ARBA" id="ARBA00023015"/>
    </source>
</evidence>
<dbReference type="GO" id="GO:0000981">
    <property type="term" value="F:DNA-binding transcription factor activity, RNA polymerase II-specific"/>
    <property type="evidence" value="ECO:0007669"/>
    <property type="project" value="TreeGrafter"/>
</dbReference>
<evidence type="ECO:0000256" key="7">
    <source>
        <dbReference type="ARBA" id="ARBA00023163"/>
    </source>
</evidence>
<keyword evidence="12" id="KW-1185">Reference proteome</keyword>
<dbReference type="Pfam" id="PF00096">
    <property type="entry name" value="zf-C2H2"/>
    <property type="match status" value="2"/>
</dbReference>
<keyword evidence="5" id="KW-0862">Zinc</keyword>
<name>A0A1E3QZE3_9ASCO</name>
<dbReference type="OrthoDB" id="654211at2759"/>
<comment type="subcellular location">
    <subcellularLocation>
        <location evidence="1">Nucleus</location>
    </subcellularLocation>
</comment>
<dbReference type="GeneID" id="30145549"/>
<keyword evidence="7" id="KW-0804">Transcription</keyword>
<dbReference type="PANTHER" id="PTHR24394">
    <property type="entry name" value="ZINC FINGER PROTEIN"/>
    <property type="match status" value="1"/>
</dbReference>
<proteinExistence type="predicted"/>
<organism evidence="11 12">
    <name type="scientific">Babjeviella inositovora NRRL Y-12698</name>
    <dbReference type="NCBI Taxonomy" id="984486"/>
    <lineage>
        <taxon>Eukaryota</taxon>
        <taxon>Fungi</taxon>
        <taxon>Dikarya</taxon>
        <taxon>Ascomycota</taxon>
        <taxon>Saccharomycotina</taxon>
        <taxon>Pichiomycetes</taxon>
        <taxon>Serinales incertae sedis</taxon>
        <taxon>Babjeviella</taxon>
    </lineage>
</organism>
<dbReference type="Gene3D" id="3.30.160.60">
    <property type="entry name" value="Classic Zinc Finger"/>
    <property type="match status" value="2"/>
</dbReference>
<evidence type="ECO:0000313" key="11">
    <source>
        <dbReference type="EMBL" id="ODQ83040.1"/>
    </source>
</evidence>
<dbReference type="GO" id="GO:0005634">
    <property type="term" value="C:nucleus"/>
    <property type="evidence" value="ECO:0007669"/>
    <property type="project" value="UniProtKB-SubCell"/>
</dbReference>
<feature type="domain" description="C2H2-type" evidence="10">
    <location>
        <begin position="61"/>
        <end position="89"/>
    </location>
</feature>
<dbReference type="PANTHER" id="PTHR24394:SF29">
    <property type="entry name" value="MYONEURIN"/>
    <property type="match status" value="1"/>
</dbReference>
<evidence type="ECO:0000256" key="4">
    <source>
        <dbReference type="ARBA" id="ARBA00022771"/>
    </source>
</evidence>
<dbReference type="Proteomes" id="UP000094336">
    <property type="component" value="Unassembled WGS sequence"/>
</dbReference>
<reference evidence="12" key="1">
    <citation type="submission" date="2016-05" db="EMBL/GenBank/DDBJ databases">
        <title>Comparative genomics of biotechnologically important yeasts.</title>
        <authorList>
            <consortium name="DOE Joint Genome Institute"/>
            <person name="Riley R."/>
            <person name="Haridas S."/>
            <person name="Wolfe K.H."/>
            <person name="Lopes M.R."/>
            <person name="Hittinger C.T."/>
            <person name="Goker M."/>
            <person name="Salamov A."/>
            <person name="Wisecaver J."/>
            <person name="Long T.M."/>
            <person name="Aerts A.L."/>
            <person name="Barry K."/>
            <person name="Choi C."/>
            <person name="Clum A."/>
            <person name="Coughlan A.Y."/>
            <person name="Deshpande S."/>
            <person name="Douglass A.P."/>
            <person name="Hanson S.J."/>
            <person name="Klenk H.-P."/>
            <person name="Labutti K."/>
            <person name="Lapidus A."/>
            <person name="Lindquist E."/>
            <person name="Lipzen A."/>
            <person name="Meier-Kolthoff J.P."/>
            <person name="Ohm R.A."/>
            <person name="Otillar R.P."/>
            <person name="Pangilinan J."/>
            <person name="Peng Y."/>
            <person name="Rokas A."/>
            <person name="Rosa C.A."/>
            <person name="Scheuner C."/>
            <person name="Sibirny A.A."/>
            <person name="Slot J.C."/>
            <person name="Stielow J.B."/>
            <person name="Sun H."/>
            <person name="Kurtzman C.P."/>
            <person name="Blackwell M."/>
            <person name="Grigoriev I.V."/>
            <person name="Jeffries T.W."/>
        </authorList>
    </citation>
    <scope>NUCLEOTIDE SEQUENCE [LARGE SCALE GENOMIC DNA]</scope>
    <source>
        <strain evidence="12">NRRL Y-12698</strain>
    </source>
</reference>
<dbReference type="InterPro" id="IPR013087">
    <property type="entry name" value="Znf_C2H2_type"/>
</dbReference>
<evidence type="ECO:0000259" key="10">
    <source>
        <dbReference type="PROSITE" id="PS50157"/>
    </source>
</evidence>
<dbReference type="STRING" id="984486.A0A1E3QZE3"/>